<comment type="caution">
    <text evidence="1">The sequence shown here is derived from an EMBL/GenBank/DDBJ whole genome shotgun (WGS) entry which is preliminary data.</text>
</comment>
<evidence type="ECO:0000313" key="2">
    <source>
        <dbReference type="Proteomes" id="UP000324629"/>
    </source>
</evidence>
<dbReference type="EMBL" id="QNGE01007176">
    <property type="protein sequence ID" value="KAA3671150.1"/>
    <property type="molecule type" value="Genomic_DNA"/>
</dbReference>
<keyword evidence="2" id="KW-1185">Reference proteome</keyword>
<dbReference type="Proteomes" id="UP000324629">
    <property type="component" value="Unassembled WGS sequence"/>
</dbReference>
<accession>A0A5J4N6Y6</accession>
<protein>
    <submittedName>
        <fullName evidence="1">Uncharacterized protein</fullName>
    </submittedName>
</protein>
<sequence>MTLAAKSKDSSLSHWGGGSPSYILHSVPSILCTAANATPHDRLFSFTRKSSLGVSLPIWFLITQPVLWQRNARR</sequence>
<dbReference type="AlphaFoldDB" id="A0A5J4N6Y6"/>
<name>A0A5J4N6Y6_9TREM</name>
<organism evidence="1 2">
    <name type="scientific">Paragonimus westermani</name>
    <dbReference type="NCBI Taxonomy" id="34504"/>
    <lineage>
        <taxon>Eukaryota</taxon>
        <taxon>Metazoa</taxon>
        <taxon>Spiralia</taxon>
        <taxon>Lophotrochozoa</taxon>
        <taxon>Platyhelminthes</taxon>
        <taxon>Trematoda</taxon>
        <taxon>Digenea</taxon>
        <taxon>Plagiorchiida</taxon>
        <taxon>Troglotremata</taxon>
        <taxon>Troglotrematidae</taxon>
        <taxon>Paragonimus</taxon>
    </lineage>
</organism>
<evidence type="ECO:0000313" key="1">
    <source>
        <dbReference type="EMBL" id="KAA3671150.1"/>
    </source>
</evidence>
<proteinExistence type="predicted"/>
<gene>
    <name evidence="1" type="ORF">DEA37_0013394</name>
</gene>
<reference evidence="1 2" key="1">
    <citation type="journal article" date="2019" name="Gigascience">
        <title>Whole-genome sequence of the oriental lung fluke Paragonimus westermani.</title>
        <authorList>
            <person name="Oey H."/>
            <person name="Zakrzewski M."/>
            <person name="Narain K."/>
            <person name="Devi K.R."/>
            <person name="Agatsuma T."/>
            <person name="Nawaratna S."/>
            <person name="Gobert G.N."/>
            <person name="Jones M.K."/>
            <person name="Ragan M.A."/>
            <person name="McManus D.P."/>
            <person name="Krause L."/>
        </authorList>
    </citation>
    <scope>NUCLEOTIDE SEQUENCE [LARGE SCALE GENOMIC DNA]</scope>
    <source>
        <strain evidence="1 2">IND2009</strain>
    </source>
</reference>